<comment type="caution">
    <text evidence="1">The sequence shown here is derived from an EMBL/GenBank/DDBJ whole genome shotgun (WGS) entry which is preliminary data.</text>
</comment>
<accession>A0A1V6UJU9</accession>
<keyword evidence="2" id="KW-1185">Reference proteome</keyword>
<reference evidence="2" key="1">
    <citation type="journal article" date="2017" name="Nat. Microbiol.">
        <title>Global analysis of biosynthetic gene clusters reveals vast potential of secondary metabolite production in Penicillium species.</title>
        <authorList>
            <person name="Nielsen J.C."/>
            <person name="Grijseels S."/>
            <person name="Prigent S."/>
            <person name="Ji B."/>
            <person name="Dainat J."/>
            <person name="Nielsen K.F."/>
            <person name="Frisvad J.C."/>
            <person name="Workman M."/>
            <person name="Nielsen J."/>
        </authorList>
    </citation>
    <scope>NUCLEOTIDE SEQUENCE [LARGE SCALE GENOMIC DNA]</scope>
    <source>
        <strain evidence="2">IBT 31321</strain>
    </source>
</reference>
<dbReference type="AlphaFoldDB" id="A0A1V6UJU9"/>
<dbReference type="EMBL" id="MDDG01000008">
    <property type="protein sequence ID" value="OQE38313.1"/>
    <property type="molecule type" value="Genomic_DNA"/>
</dbReference>
<sequence>MRFVELSIWAQFAISVSGLAIFKTLGVRSTIVRAPVPTLAIPRPDDPALEGHMNRLNKGTNIHVSRGCILINGSKRCETFGGPYNVMYQGLSENKATIYAEFDGDETPSQVKPGCKLTASWDAEYSDLDFNNNCLKDRSGKYSKCCDDTTTTDDLVNNPYDPTLA</sequence>
<proteinExistence type="predicted"/>
<dbReference type="Proteomes" id="UP000191500">
    <property type="component" value="Unassembled WGS sequence"/>
</dbReference>
<evidence type="ECO:0000313" key="1">
    <source>
        <dbReference type="EMBL" id="OQE38313.1"/>
    </source>
</evidence>
<evidence type="ECO:0000313" key="2">
    <source>
        <dbReference type="Proteomes" id="UP000191500"/>
    </source>
</evidence>
<name>A0A1V6UJU9_9EURO</name>
<protein>
    <submittedName>
        <fullName evidence="1">Uncharacterized protein</fullName>
    </submittedName>
</protein>
<organism evidence="1 2">
    <name type="scientific">Penicillium coprophilum</name>
    <dbReference type="NCBI Taxonomy" id="36646"/>
    <lineage>
        <taxon>Eukaryota</taxon>
        <taxon>Fungi</taxon>
        <taxon>Dikarya</taxon>
        <taxon>Ascomycota</taxon>
        <taxon>Pezizomycotina</taxon>
        <taxon>Eurotiomycetes</taxon>
        <taxon>Eurotiomycetidae</taxon>
        <taxon>Eurotiales</taxon>
        <taxon>Aspergillaceae</taxon>
        <taxon>Penicillium</taxon>
    </lineage>
</organism>
<gene>
    <name evidence="1" type="ORF">PENCOP_c008G02343</name>
</gene>
<dbReference type="STRING" id="36646.A0A1V6UJU9"/>